<dbReference type="InterPro" id="IPR023198">
    <property type="entry name" value="PGP-like_dom2"/>
</dbReference>
<evidence type="ECO:0000313" key="3">
    <source>
        <dbReference type="Proteomes" id="UP000664132"/>
    </source>
</evidence>
<dbReference type="InterPro" id="IPR006439">
    <property type="entry name" value="HAD-SF_hydro_IA"/>
</dbReference>
<dbReference type="InterPro" id="IPR036412">
    <property type="entry name" value="HAD-like_sf"/>
</dbReference>
<dbReference type="InterPro" id="IPR051540">
    <property type="entry name" value="S-2-haloacid_dehalogenase"/>
</dbReference>
<keyword evidence="3" id="KW-1185">Reference proteome</keyword>
<reference evidence="2" key="1">
    <citation type="submission" date="2021-02" db="EMBL/GenBank/DDBJ databases">
        <title>Genome sequence Cadophora malorum strain M34.</title>
        <authorList>
            <person name="Stefanovic E."/>
            <person name="Vu D."/>
            <person name="Scully C."/>
            <person name="Dijksterhuis J."/>
            <person name="Roader J."/>
            <person name="Houbraken J."/>
        </authorList>
    </citation>
    <scope>NUCLEOTIDE SEQUENCE</scope>
    <source>
        <strain evidence="2">M34</strain>
    </source>
</reference>
<dbReference type="Gene3D" id="3.40.50.1000">
    <property type="entry name" value="HAD superfamily/HAD-like"/>
    <property type="match status" value="1"/>
</dbReference>
<dbReference type="PANTHER" id="PTHR43316:SF4">
    <property type="entry name" value="ACID DEHALOGENASE, PUTATIVE (AFU_ORTHOLOGUE AFUA_8G05870)-RELATED"/>
    <property type="match status" value="1"/>
</dbReference>
<dbReference type="OrthoDB" id="2363873at2759"/>
<dbReference type="Pfam" id="PF00702">
    <property type="entry name" value="Hydrolase"/>
    <property type="match status" value="1"/>
</dbReference>
<proteinExistence type="predicted"/>
<keyword evidence="1" id="KW-0378">Hydrolase</keyword>
<accession>A0A8H8BRE5</accession>
<name>A0A8H8BRE5_9HELO</name>
<dbReference type="EMBL" id="JAFJYH010000055">
    <property type="protein sequence ID" value="KAG4422075.1"/>
    <property type="molecule type" value="Genomic_DNA"/>
</dbReference>
<dbReference type="Gene3D" id="1.10.150.240">
    <property type="entry name" value="Putative phosphatase, domain 2"/>
    <property type="match status" value="1"/>
</dbReference>
<dbReference type="InterPro" id="IPR023214">
    <property type="entry name" value="HAD_sf"/>
</dbReference>
<dbReference type="SUPFAM" id="SSF56784">
    <property type="entry name" value="HAD-like"/>
    <property type="match status" value="1"/>
</dbReference>
<evidence type="ECO:0000313" key="2">
    <source>
        <dbReference type="EMBL" id="KAG4422075.1"/>
    </source>
</evidence>
<evidence type="ECO:0008006" key="4">
    <source>
        <dbReference type="Google" id="ProtNLM"/>
    </source>
</evidence>
<gene>
    <name evidence="2" type="ORF">IFR04_004816</name>
</gene>
<organism evidence="2 3">
    <name type="scientific">Cadophora malorum</name>
    <dbReference type="NCBI Taxonomy" id="108018"/>
    <lineage>
        <taxon>Eukaryota</taxon>
        <taxon>Fungi</taxon>
        <taxon>Dikarya</taxon>
        <taxon>Ascomycota</taxon>
        <taxon>Pezizomycotina</taxon>
        <taxon>Leotiomycetes</taxon>
        <taxon>Helotiales</taxon>
        <taxon>Ploettnerulaceae</taxon>
        <taxon>Cadophora</taxon>
    </lineage>
</organism>
<dbReference type="PANTHER" id="PTHR43316">
    <property type="entry name" value="HYDROLASE, HALOACID DELAHOGENASE-RELATED"/>
    <property type="match status" value="1"/>
</dbReference>
<dbReference type="GO" id="GO:0016791">
    <property type="term" value="F:phosphatase activity"/>
    <property type="evidence" value="ECO:0007669"/>
    <property type="project" value="UniProtKB-ARBA"/>
</dbReference>
<comment type="caution">
    <text evidence="2">The sequence shown here is derived from an EMBL/GenBank/DDBJ whole genome shotgun (WGS) entry which is preliminary data.</text>
</comment>
<dbReference type="PRINTS" id="PR00413">
    <property type="entry name" value="HADHALOGNASE"/>
</dbReference>
<evidence type="ECO:0000256" key="1">
    <source>
        <dbReference type="ARBA" id="ARBA00022801"/>
    </source>
</evidence>
<sequence>MAFGSKNVVFDIVGTCVSYDKLIEALNEQLGDKLRAEGVKPSMMIYMWLEAAEREYTYLSMTGRYIAFDVVFASLFYRILWMSGIEEPRKFANDGDIRHITAGYMDLEVRPDLKECFERLRAAGFTVRGLTAGDLDRVAGYFKKAEIDMPAEHLVSCDSFGIGKPDLDSYKSTYEALRGGSETWFAAAHMWDVSAARQVGFKSAYCSVLEKESCTELFGEMDVMADTLVEMAEKIIMASSRDM</sequence>
<dbReference type="AlphaFoldDB" id="A0A8H8BRE5"/>
<protein>
    <recommendedName>
        <fullName evidence="4">2-haloalkanoic acid dehalogenase</fullName>
    </recommendedName>
</protein>
<dbReference type="Proteomes" id="UP000664132">
    <property type="component" value="Unassembled WGS sequence"/>
</dbReference>